<keyword evidence="3" id="KW-1185">Reference proteome</keyword>
<organism evidence="2 3">
    <name type="scientific">Heracleum sosnowskyi</name>
    <dbReference type="NCBI Taxonomy" id="360622"/>
    <lineage>
        <taxon>Eukaryota</taxon>
        <taxon>Viridiplantae</taxon>
        <taxon>Streptophyta</taxon>
        <taxon>Embryophyta</taxon>
        <taxon>Tracheophyta</taxon>
        <taxon>Spermatophyta</taxon>
        <taxon>Magnoliopsida</taxon>
        <taxon>eudicotyledons</taxon>
        <taxon>Gunneridae</taxon>
        <taxon>Pentapetalae</taxon>
        <taxon>asterids</taxon>
        <taxon>campanulids</taxon>
        <taxon>Apiales</taxon>
        <taxon>Apiaceae</taxon>
        <taxon>Apioideae</taxon>
        <taxon>apioid superclade</taxon>
        <taxon>Tordylieae</taxon>
        <taxon>Tordyliinae</taxon>
        <taxon>Heracleum</taxon>
    </lineage>
</organism>
<dbReference type="AlphaFoldDB" id="A0AAD8GZ94"/>
<proteinExistence type="predicted"/>
<comment type="caution">
    <text evidence="2">The sequence shown here is derived from an EMBL/GenBank/DDBJ whole genome shotgun (WGS) entry which is preliminary data.</text>
</comment>
<name>A0AAD8GZ94_9APIA</name>
<evidence type="ECO:0000256" key="1">
    <source>
        <dbReference type="SAM" id="Phobius"/>
    </source>
</evidence>
<protein>
    <submittedName>
        <fullName evidence="2">Uncharacterized protein</fullName>
    </submittedName>
</protein>
<dbReference type="EMBL" id="JAUIZM010000011">
    <property type="protein sequence ID" value="KAK1356636.1"/>
    <property type="molecule type" value="Genomic_DNA"/>
</dbReference>
<evidence type="ECO:0000313" key="2">
    <source>
        <dbReference type="EMBL" id="KAK1356636.1"/>
    </source>
</evidence>
<feature type="transmembrane region" description="Helical" evidence="1">
    <location>
        <begin position="47"/>
        <end position="64"/>
    </location>
</feature>
<keyword evidence="1" id="KW-0472">Membrane</keyword>
<evidence type="ECO:0000313" key="3">
    <source>
        <dbReference type="Proteomes" id="UP001237642"/>
    </source>
</evidence>
<sequence>MGWRSLPSLVFIIIFSVLYCFSSSCCRADSPSSCGLERRHGSHSSRLLVLSYLIFLNFAMQWFMDMNSVGITFIAQSVQQITVKMWIAILTPRRIIIFGLANPIPPTIGATSVISTHTIFIALVTTYVEFWGQLTTKRPARPLE</sequence>
<reference evidence="2" key="1">
    <citation type="submission" date="2023-02" db="EMBL/GenBank/DDBJ databases">
        <title>Genome of toxic invasive species Heracleum sosnowskyi carries increased number of genes despite the absence of recent whole-genome duplications.</title>
        <authorList>
            <person name="Schelkunov M."/>
            <person name="Shtratnikova V."/>
            <person name="Makarenko M."/>
            <person name="Klepikova A."/>
            <person name="Omelchenko D."/>
            <person name="Novikova G."/>
            <person name="Obukhova E."/>
            <person name="Bogdanov V."/>
            <person name="Penin A."/>
            <person name="Logacheva M."/>
        </authorList>
    </citation>
    <scope>NUCLEOTIDE SEQUENCE</scope>
    <source>
        <strain evidence="2">Hsosn_3</strain>
        <tissue evidence="2">Leaf</tissue>
    </source>
</reference>
<gene>
    <name evidence="2" type="ORF">POM88_049892</name>
</gene>
<reference evidence="2" key="2">
    <citation type="submission" date="2023-05" db="EMBL/GenBank/DDBJ databases">
        <authorList>
            <person name="Schelkunov M.I."/>
        </authorList>
    </citation>
    <scope>NUCLEOTIDE SEQUENCE</scope>
    <source>
        <strain evidence="2">Hsosn_3</strain>
        <tissue evidence="2">Leaf</tissue>
    </source>
</reference>
<keyword evidence="1" id="KW-1133">Transmembrane helix</keyword>
<feature type="transmembrane region" description="Helical" evidence="1">
    <location>
        <begin position="108"/>
        <end position="128"/>
    </location>
</feature>
<dbReference type="Proteomes" id="UP001237642">
    <property type="component" value="Unassembled WGS sequence"/>
</dbReference>
<keyword evidence="1" id="KW-0812">Transmembrane</keyword>
<accession>A0AAD8GZ94</accession>
<dbReference type="PROSITE" id="PS51257">
    <property type="entry name" value="PROKAR_LIPOPROTEIN"/>
    <property type="match status" value="1"/>
</dbReference>
<feature type="transmembrane region" description="Helical" evidence="1">
    <location>
        <begin position="6"/>
        <end position="26"/>
    </location>
</feature>